<dbReference type="AlphaFoldDB" id="A0A1W1X8H1"/>
<gene>
    <name evidence="1" type="ORF">SAMN02745134_01044</name>
</gene>
<evidence type="ECO:0000313" key="1">
    <source>
        <dbReference type="EMBL" id="SMC20130.1"/>
    </source>
</evidence>
<evidence type="ECO:0000313" key="2">
    <source>
        <dbReference type="Proteomes" id="UP000192468"/>
    </source>
</evidence>
<dbReference type="Gene3D" id="1.20.1260.120">
    <property type="entry name" value="Protein of unknown function DUF2935"/>
    <property type="match status" value="1"/>
</dbReference>
<accession>A0A1W1X8H1</accession>
<organism evidence="1 2">
    <name type="scientific">Clostridium acidisoli DSM 12555</name>
    <dbReference type="NCBI Taxonomy" id="1121291"/>
    <lineage>
        <taxon>Bacteria</taxon>
        <taxon>Bacillati</taxon>
        <taxon>Bacillota</taxon>
        <taxon>Clostridia</taxon>
        <taxon>Eubacteriales</taxon>
        <taxon>Clostridiaceae</taxon>
        <taxon>Clostridium</taxon>
    </lineage>
</organism>
<evidence type="ECO:0008006" key="3">
    <source>
        <dbReference type="Google" id="ProtNLM"/>
    </source>
</evidence>
<sequence length="306" mass="35166">MLSGISFIQQSLELHLFFARIMKEHSFFLEAGFTQKNSRFIDEADSFRRAFDRFLADVVSLSNGVVRPNVLKSGEVVTPFTLKAEMVSSYFTGINIATGLTKAEEGLKGSNIKGDSNVLERRVYMLNERSKDLVKSLIQFKAMVLSDVLSCRIFTVNYPLLIDHIMREAKFYFSIVQRLQNREQINLEREAYEQETFWNRIMAEHSKFIRGLLDPTENELIDIANNFGNEFDKLTKEAREAMENTMPISKVTDDSLKATVEISKFKAQGTQGLIECKIKSIIIPLLGDHTLREANHYLRLLKIFEK</sequence>
<dbReference type="OrthoDB" id="1633927at2"/>
<protein>
    <recommendedName>
        <fullName evidence="3">DUF2935 domain-containing protein</fullName>
    </recommendedName>
</protein>
<reference evidence="1 2" key="1">
    <citation type="submission" date="2017-04" db="EMBL/GenBank/DDBJ databases">
        <authorList>
            <person name="Afonso C.L."/>
            <person name="Miller P.J."/>
            <person name="Scott M.A."/>
            <person name="Spackman E."/>
            <person name="Goraichik I."/>
            <person name="Dimitrov K.M."/>
            <person name="Suarez D.L."/>
            <person name="Swayne D.E."/>
        </authorList>
    </citation>
    <scope>NUCLEOTIDE SEQUENCE [LARGE SCALE GENOMIC DNA]</scope>
    <source>
        <strain evidence="1 2">DSM 12555</strain>
    </source>
</reference>
<dbReference type="RefSeq" id="WP_084114360.1">
    <property type="nucleotide sequence ID" value="NZ_FWXH01000002.1"/>
</dbReference>
<dbReference type="Proteomes" id="UP000192468">
    <property type="component" value="Unassembled WGS sequence"/>
</dbReference>
<keyword evidence="2" id="KW-1185">Reference proteome</keyword>
<dbReference type="STRING" id="1121291.SAMN02745134_01044"/>
<name>A0A1W1X8H1_9CLOT</name>
<dbReference type="EMBL" id="FWXH01000002">
    <property type="protein sequence ID" value="SMC20130.1"/>
    <property type="molecule type" value="Genomic_DNA"/>
</dbReference>
<dbReference type="Pfam" id="PF11155">
    <property type="entry name" value="DUF2935"/>
    <property type="match status" value="2"/>
</dbReference>
<dbReference type="SUPFAM" id="SSF158430">
    <property type="entry name" value="Bacillus cereus metalloprotein-like"/>
    <property type="match status" value="2"/>
</dbReference>
<proteinExistence type="predicted"/>
<dbReference type="InterPro" id="IPR021328">
    <property type="entry name" value="CotB-like"/>
</dbReference>